<reference evidence="1 2" key="1">
    <citation type="submission" date="2019-01" db="EMBL/GenBank/DDBJ databases">
        <title>Coherence of Microcystis species and biogeography revealed through population genomics.</title>
        <authorList>
            <person name="Perez-Carrascal O.M."/>
            <person name="Terrat Y."/>
            <person name="Giani A."/>
            <person name="Fortin N."/>
            <person name="Tromas N."/>
            <person name="Shapiro B.J."/>
        </authorList>
    </citation>
    <scope>NUCLEOTIDE SEQUENCE [LARGE SCALE GENOMIC DNA]</scope>
    <source>
        <strain evidence="1">Mf_WU_F_19750830_S460</strain>
    </source>
</reference>
<accession>A0A552LI51</accession>
<dbReference type="EMBL" id="SFAN01000124">
    <property type="protein sequence ID" value="TRV19876.1"/>
    <property type="molecule type" value="Genomic_DNA"/>
</dbReference>
<gene>
    <name evidence="1" type="ORF">EWV40_14775</name>
</gene>
<evidence type="ECO:0000313" key="2">
    <source>
        <dbReference type="Proteomes" id="UP000320730"/>
    </source>
</evidence>
<name>A0A552LI51_9CHRO</name>
<comment type="caution">
    <text evidence="1">The sequence shown here is derived from an EMBL/GenBank/DDBJ whole genome shotgun (WGS) entry which is preliminary data.</text>
</comment>
<sequence>MACTKSCLKGIGKWETPERGETIHNLGVNHSIKNGFALTSDRQIPKRVIFLYYKAKCGIGARSMSKITGFGLILIYSPIHRSDRTCGLYQQVLLGSQENYQLSSEAR</sequence>
<protein>
    <submittedName>
        <fullName evidence="1">Uncharacterized protein</fullName>
    </submittedName>
</protein>
<dbReference type="AlphaFoldDB" id="A0A552LI51"/>
<proteinExistence type="predicted"/>
<evidence type="ECO:0000313" key="1">
    <source>
        <dbReference type="EMBL" id="TRV19876.1"/>
    </source>
</evidence>
<dbReference type="Proteomes" id="UP000320730">
    <property type="component" value="Unassembled WGS sequence"/>
</dbReference>
<organism evidence="1 2">
    <name type="scientific">Microcystis flos-aquae Mf_WU_F_19750830_S460</name>
    <dbReference type="NCBI Taxonomy" id="2486237"/>
    <lineage>
        <taxon>Bacteria</taxon>
        <taxon>Bacillati</taxon>
        <taxon>Cyanobacteriota</taxon>
        <taxon>Cyanophyceae</taxon>
        <taxon>Oscillatoriophycideae</taxon>
        <taxon>Chroococcales</taxon>
        <taxon>Microcystaceae</taxon>
        <taxon>Microcystis</taxon>
    </lineage>
</organism>